<keyword evidence="3" id="KW-1185">Reference proteome</keyword>
<name>A0A1S8AAQ1_ROSNE</name>
<protein>
    <submittedName>
        <fullName evidence="2">Uncharacterized protein</fullName>
    </submittedName>
</protein>
<dbReference type="AlphaFoldDB" id="A0A1S8AAQ1"/>
<feature type="region of interest" description="Disordered" evidence="1">
    <location>
        <begin position="1"/>
        <end position="40"/>
    </location>
</feature>
<accession>A0A1S8AAQ1</accession>
<reference evidence="2" key="1">
    <citation type="submission" date="2016-03" db="EMBL/GenBank/DDBJ databases">
        <title>Draft genome sequence of Rosellinia necatrix.</title>
        <authorList>
            <person name="Kanematsu S."/>
        </authorList>
    </citation>
    <scope>NUCLEOTIDE SEQUENCE [LARGE SCALE GENOMIC DNA]</scope>
    <source>
        <strain evidence="2">W97</strain>
    </source>
</reference>
<gene>
    <name evidence="2" type="ORF">SAMD00023353_7600150</name>
</gene>
<organism evidence="2">
    <name type="scientific">Rosellinia necatrix</name>
    <name type="common">White root-rot fungus</name>
    <dbReference type="NCBI Taxonomy" id="77044"/>
    <lineage>
        <taxon>Eukaryota</taxon>
        <taxon>Fungi</taxon>
        <taxon>Dikarya</taxon>
        <taxon>Ascomycota</taxon>
        <taxon>Pezizomycotina</taxon>
        <taxon>Sordariomycetes</taxon>
        <taxon>Xylariomycetidae</taxon>
        <taxon>Xylariales</taxon>
        <taxon>Xylariaceae</taxon>
        <taxon>Rosellinia</taxon>
    </lineage>
</organism>
<dbReference type="EMBL" id="DF977521">
    <property type="protein sequence ID" value="GAW27147.1"/>
    <property type="molecule type" value="Genomic_DNA"/>
</dbReference>
<evidence type="ECO:0000256" key="1">
    <source>
        <dbReference type="SAM" id="MobiDB-lite"/>
    </source>
</evidence>
<sequence length="108" mass="11790">MVVELARSKRGCPSQPRDQQLVKHTGGMGSAEHTTGKEAGSLGLRFPCRTCSQCVVSEIYSRSLGLATDQRAQAGGERLPPFRIEAYPPRSQVHGSEPEPGKRVFRII</sequence>
<dbReference type="Proteomes" id="UP000054516">
    <property type="component" value="Unassembled WGS sequence"/>
</dbReference>
<proteinExistence type="predicted"/>
<evidence type="ECO:0000313" key="2">
    <source>
        <dbReference type="EMBL" id="GAW27147.1"/>
    </source>
</evidence>
<evidence type="ECO:0000313" key="3">
    <source>
        <dbReference type="Proteomes" id="UP000054516"/>
    </source>
</evidence>